<keyword evidence="4" id="KW-0597">Phosphoprotein</keyword>
<dbReference type="EC" id="2.7.13.3" evidence="3"/>
<dbReference type="InterPro" id="IPR005467">
    <property type="entry name" value="His_kinase_dom"/>
</dbReference>
<dbReference type="InterPro" id="IPR003660">
    <property type="entry name" value="HAMP_dom"/>
</dbReference>
<dbReference type="Pfam" id="PF02518">
    <property type="entry name" value="HATPase_c"/>
    <property type="match status" value="1"/>
</dbReference>
<dbReference type="InterPro" id="IPR036097">
    <property type="entry name" value="HisK_dim/P_sf"/>
</dbReference>
<evidence type="ECO:0000256" key="4">
    <source>
        <dbReference type="ARBA" id="ARBA00022553"/>
    </source>
</evidence>
<evidence type="ECO:0000313" key="15">
    <source>
        <dbReference type="EMBL" id="MBM7124229.1"/>
    </source>
</evidence>
<dbReference type="PROSITE" id="PS50885">
    <property type="entry name" value="HAMP"/>
    <property type="match status" value="1"/>
</dbReference>
<keyword evidence="7 15" id="KW-0418">Kinase</keyword>
<protein>
    <recommendedName>
        <fullName evidence="3">histidine kinase</fullName>
        <ecNumber evidence="3">2.7.13.3</ecNumber>
    </recommendedName>
</protein>
<comment type="caution">
    <text evidence="15">The sequence shown here is derived from an EMBL/GenBank/DDBJ whole genome shotgun (WGS) entry which is preliminary data.</text>
</comment>
<gene>
    <name evidence="15" type="primary">baeS</name>
    <name evidence="15" type="ORF">ISP19_02455</name>
</gene>
<evidence type="ECO:0000256" key="10">
    <source>
        <dbReference type="ARBA" id="ARBA00023136"/>
    </source>
</evidence>
<organism evidence="15 16">
    <name type="scientific">Dyella flava</name>
    <dbReference type="NCBI Taxonomy" id="1920170"/>
    <lineage>
        <taxon>Bacteria</taxon>
        <taxon>Pseudomonadati</taxon>
        <taxon>Pseudomonadota</taxon>
        <taxon>Gammaproteobacteria</taxon>
        <taxon>Lysobacterales</taxon>
        <taxon>Rhodanobacteraceae</taxon>
        <taxon>Dyella</taxon>
    </lineage>
</organism>
<evidence type="ECO:0000313" key="16">
    <source>
        <dbReference type="Proteomes" id="UP001430149"/>
    </source>
</evidence>
<dbReference type="SMART" id="SM00304">
    <property type="entry name" value="HAMP"/>
    <property type="match status" value="1"/>
</dbReference>
<keyword evidence="16" id="KW-1185">Reference proteome</keyword>
<keyword evidence="10 12" id="KW-0472">Membrane</keyword>
<dbReference type="Pfam" id="PF00672">
    <property type="entry name" value="HAMP"/>
    <property type="match status" value="1"/>
</dbReference>
<keyword evidence="8 12" id="KW-1133">Transmembrane helix</keyword>
<evidence type="ECO:0000256" key="9">
    <source>
        <dbReference type="ARBA" id="ARBA00023012"/>
    </source>
</evidence>
<evidence type="ECO:0000256" key="2">
    <source>
        <dbReference type="ARBA" id="ARBA00004370"/>
    </source>
</evidence>
<name>A0ABS2JZ00_9GAMM</name>
<evidence type="ECO:0000256" key="3">
    <source>
        <dbReference type="ARBA" id="ARBA00012438"/>
    </source>
</evidence>
<dbReference type="PROSITE" id="PS50109">
    <property type="entry name" value="HIS_KIN"/>
    <property type="match status" value="1"/>
</dbReference>
<evidence type="ECO:0000256" key="6">
    <source>
        <dbReference type="ARBA" id="ARBA00022692"/>
    </source>
</evidence>
<reference evidence="15" key="1">
    <citation type="submission" date="2020-10" db="EMBL/GenBank/DDBJ databases">
        <title>Phylogeny of dyella-like bacteria.</title>
        <authorList>
            <person name="Fu J."/>
        </authorList>
    </citation>
    <scope>NUCLEOTIDE SEQUENCE</scope>
    <source>
        <strain evidence="15">DHOC52</strain>
    </source>
</reference>
<dbReference type="Proteomes" id="UP001430149">
    <property type="component" value="Unassembled WGS sequence"/>
</dbReference>
<sequence>MRPGLSAKLFLAMFAVAIFAVLAMGIAARWSFDRGFLGYLSQQEDRRMQTIATSLTAAYREHGSWEFLRDNPRAWFEVMRSIGGPAPFTGHPHGGRGPGDDFGMPPPDEGGPPLSGHPPSLAHGDLPPFGNPGQPPAMGHPSSSPFAVSDLTGTGMRFTLLDEQERFLFGNPTILHMPHTLKVALNVNGRTVGWLLMLPFRAVTEAGDVRFQEGQYRASWLIGAAALLLAALLAIWLARTLLTPVHRIAKATRAVATGDYTARVSTPSRDELGQLARDFNHLATVLERNESMRREFVADVSHELRTPLAIIRGELEALEDGVRRFDAAAIKSLQTEVSTLSKLIDDLYQLSLADLGAMVYRKTDLDIGKLLAATAEAFQERFRKADLALELRLPASPVMIYADESRLHQLFANLIENSLRYTNAGGRLCIECTPGDDSVTIELMDSTPGVDEKNLPRLFERFYRVEASRNRASGGAGLGLAICRAIVDAHRGSIAAQASPLGGLWLTIGLPVEGS</sequence>
<dbReference type="InterPro" id="IPR050428">
    <property type="entry name" value="TCS_sensor_his_kinase"/>
</dbReference>
<proteinExistence type="predicted"/>
<comment type="catalytic activity">
    <reaction evidence="1">
        <text>ATP + protein L-histidine = ADP + protein N-phospho-L-histidine.</text>
        <dbReference type="EC" id="2.7.13.3"/>
    </reaction>
</comment>
<dbReference type="SMART" id="SM00387">
    <property type="entry name" value="HATPase_c"/>
    <property type="match status" value="1"/>
</dbReference>
<dbReference type="CDD" id="cd06225">
    <property type="entry name" value="HAMP"/>
    <property type="match status" value="1"/>
</dbReference>
<dbReference type="PANTHER" id="PTHR45436:SF5">
    <property type="entry name" value="SENSOR HISTIDINE KINASE TRCS"/>
    <property type="match status" value="1"/>
</dbReference>
<dbReference type="PANTHER" id="PTHR45436">
    <property type="entry name" value="SENSOR HISTIDINE KINASE YKOH"/>
    <property type="match status" value="1"/>
</dbReference>
<keyword evidence="6 12" id="KW-0812">Transmembrane</keyword>
<comment type="subcellular location">
    <subcellularLocation>
        <location evidence="2">Membrane</location>
    </subcellularLocation>
</comment>
<dbReference type="PRINTS" id="PR00344">
    <property type="entry name" value="BCTRLSENSOR"/>
</dbReference>
<dbReference type="InterPro" id="IPR003594">
    <property type="entry name" value="HATPase_dom"/>
</dbReference>
<evidence type="ECO:0000256" key="7">
    <source>
        <dbReference type="ARBA" id="ARBA00022777"/>
    </source>
</evidence>
<dbReference type="Gene3D" id="3.30.565.10">
    <property type="entry name" value="Histidine kinase-like ATPase, C-terminal domain"/>
    <property type="match status" value="1"/>
</dbReference>
<dbReference type="Gene3D" id="1.10.287.130">
    <property type="match status" value="1"/>
</dbReference>
<evidence type="ECO:0000256" key="5">
    <source>
        <dbReference type="ARBA" id="ARBA00022679"/>
    </source>
</evidence>
<dbReference type="EMBL" id="JADIKE010000025">
    <property type="protein sequence ID" value="MBM7124229.1"/>
    <property type="molecule type" value="Genomic_DNA"/>
</dbReference>
<accession>A0ABS2JZ00</accession>
<evidence type="ECO:0000259" key="13">
    <source>
        <dbReference type="PROSITE" id="PS50109"/>
    </source>
</evidence>
<dbReference type="SUPFAM" id="SSF47384">
    <property type="entry name" value="Homodimeric domain of signal transducing histidine kinase"/>
    <property type="match status" value="1"/>
</dbReference>
<evidence type="ECO:0000256" key="8">
    <source>
        <dbReference type="ARBA" id="ARBA00022989"/>
    </source>
</evidence>
<dbReference type="SUPFAM" id="SSF55874">
    <property type="entry name" value="ATPase domain of HSP90 chaperone/DNA topoisomerase II/histidine kinase"/>
    <property type="match status" value="1"/>
</dbReference>
<dbReference type="InterPro" id="IPR036890">
    <property type="entry name" value="HATPase_C_sf"/>
</dbReference>
<feature type="domain" description="HAMP" evidence="14">
    <location>
        <begin position="239"/>
        <end position="291"/>
    </location>
</feature>
<evidence type="ECO:0000256" key="12">
    <source>
        <dbReference type="SAM" id="Phobius"/>
    </source>
</evidence>
<evidence type="ECO:0000259" key="14">
    <source>
        <dbReference type="PROSITE" id="PS50885"/>
    </source>
</evidence>
<evidence type="ECO:0000256" key="11">
    <source>
        <dbReference type="SAM" id="MobiDB-lite"/>
    </source>
</evidence>
<feature type="region of interest" description="Disordered" evidence="11">
    <location>
        <begin position="86"/>
        <end position="146"/>
    </location>
</feature>
<dbReference type="InterPro" id="IPR003661">
    <property type="entry name" value="HisK_dim/P_dom"/>
</dbReference>
<keyword evidence="9" id="KW-0902">Two-component regulatory system</keyword>
<dbReference type="SMART" id="SM00388">
    <property type="entry name" value="HisKA"/>
    <property type="match status" value="1"/>
</dbReference>
<dbReference type="SUPFAM" id="SSF158472">
    <property type="entry name" value="HAMP domain-like"/>
    <property type="match status" value="1"/>
</dbReference>
<dbReference type="CDD" id="cd00082">
    <property type="entry name" value="HisKA"/>
    <property type="match status" value="1"/>
</dbReference>
<feature type="domain" description="Histidine kinase" evidence="13">
    <location>
        <begin position="299"/>
        <end position="514"/>
    </location>
</feature>
<dbReference type="InterPro" id="IPR004358">
    <property type="entry name" value="Sig_transdc_His_kin-like_C"/>
</dbReference>
<dbReference type="Pfam" id="PF00512">
    <property type="entry name" value="HisKA"/>
    <property type="match status" value="1"/>
</dbReference>
<dbReference type="RefSeq" id="WP_204679387.1">
    <property type="nucleotide sequence ID" value="NZ_BSNR01000008.1"/>
</dbReference>
<dbReference type="Gene3D" id="6.10.340.10">
    <property type="match status" value="1"/>
</dbReference>
<keyword evidence="5" id="KW-0808">Transferase</keyword>
<dbReference type="GO" id="GO:0016301">
    <property type="term" value="F:kinase activity"/>
    <property type="evidence" value="ECO:0007669"/>
    <property type="project" value="UniProtKB-KW"/>
</dbReference>
<evidence type="ECO:0000256" key="1">
    <source>
        <dbReference type="ARBA" id="ARBA00000085"/>
    </source>
</evidence>
<feature type="compositionally biased region" description="Low complexity" evidence="11">
    <location>
        <begin position="111"/>
        <end position="121"/>
    </location>
</feature>
<dbReference type="NCBIfam" id="NF012163">
    <property type="entry name" value="BaeS_SmeS"/>
    <property type="match status" value="1"/>
</dbReference>
<feature type="transmembrane region" description="Helical" evidence="12">
    <location>
        <begin position="218"/>
        <end position="238"/>
    </location>
</feature>